<accession>A0ABP9HHF5</accession>
<evidence type="ECO:0000259" key="1">
    <source>
        <dbReference type="PROSITE" id="PS50819"/>
    </source>
</evidence>
<proteinExistence type="predicted"/>
<comment type="caution">
    <text evidence="2">The sequence shown here is derived from an EMBL/GenBank/DDBJ whole genome shotgun (WGS) entry which is preliminary data.</text>
</comment>
<dbReference type="InterPro" id="IPR027434">
    <property type="entry name" value="Homing_endonucl"/>
</dbReference>
<dbReference type="PROSITE" id="PS50819">
    <property type="entry name" value="INTEIN_ENDONUCLEASE"/>
    <property type="match status" value="1"/>
</dbReference>
<reference evidence="3" key="1">
    <citation type="journal article" date="2019" name="Int. J. Syst. Evol. Microbiol.">
        <title>The Global Catalogue of Microorganisms (GCM) 10K type strain sequencing project: providing services to taxonomists for standard genome sequencing and annotation.</title>
        <authorList>
            <consortium name="The Broad Institute Genomics Platform"/>
            <consortium name="The Broad Institute Genome Sequencing Center for Infectious Disease"/>
            <person name="Wu L."/>
            <person name="Ma J."/>
        </authorList>
    </citation>
    <scope>NUCLEOTIDE SEQUENCE [LARGE SCALE GENOMIC DNA]</scope>
    <source>
        <strain evidence="3">JCM 17986</strain>
    </source>
</reference>
<evidence type="ECO:0000313" key="3">
    <source>
        <dbReference type="Proteomes" id="UP001500466"/>
    </source>
</evidence>
<protein>
    <recommendedName>
        <fullName evidence="1">DOD-type homing endonuclease domain-containing protein</fullName>
    </recommendedName>
</protein>
<gene>
    <name evidence="2" type="ORF">GCM10023205_40960</name>
</gene>
<name>A0ABP9HHF5_9ACTN</name>
<organism evidence="2 3">
    <name type="scientific">Yinghuangia aomiensis</name>
    <dbReference type="NCBI Taxonomy" id="676205"/>
    <lineage>
        <taxon>Bacteria</taxon>
        <taxon>Bacillati</taxon>
        <taxon>Actinomycetota</taxon>
        <taxon>Actinomycetes</taxon>
        <taxon>Kitasatosporales</taxon>
        <taxon>Streptomycetaceae</taxon>
        <taxon>Yinghuangia</taxon>
    </lineage>
</organism>
<dbReference type="Gene3D" id="3.10.28.10">
    <property type="entry name" value="Homing endonucleases"/>
    <property type="match status" value="1"/>
</dbReference>
<sequence>MDLTQPEYAYMFGFLQADGHLHAGPGNKGRLSLEVSSIDRELLLKFQKLCPYPSSVRDRTRSTNFKADHTSSTWSMCSLEGRRTLCALGLPYGKKSTLIRPPTVEFSARDYIRGLVDADGAVGFTAKSYPFISLTTSSDDIAQHFTEFGKAVGGAARNPGKNARDNVFNILYTSDPAVAIVQEIYYEGALTLDRKATKAQAVKAWDRPPTMRARATPTRWTPEDDAMLLGNTNARAAALLGRTEKSCTIRRWRLIGPAKARGTRFHA</sequence>
<dbReference type="RefSeq" id="WP_345677021.1">
    <property type="nucleotide sequence ID" value="NZ_BAABHS010000014.1"/>
</dbReference>
<dbReference type="InterPro" id="IPR004042">
    <property type="entry name" value="Intein_endonuc_central"/>
</dbReference>
<dbReference type="Proteomes" id="UP001500466">
    <property type="component" value="Unassembled WGS sequence"/>
</dbReference>
<feature type="domain" description="DOD-type homing endonuclease" evidence="1">
    <location>
        <begin position="11"/>
        <end position="154"/>
    </location>
</feature>
<dbReference type="SUPFAM" id="SSF55608">
    <property type="entry name" value="Homing endonucleases"/>
    <property type="match status" value="1"/>
</dbReference>
<dbReference type="EMBL" id="BAABHS010000014">
    <property type="protein sequence ID" value="GAA4971076.1"/>
    <property type="molecule type" value="Genomic_DNA"/>
</dbReference>
<keyword evidence="3" id="KW-1185">Reference proteome</keyword>
<evidence type="ECO:0000313" key="2">
    <source>
        <dbReference type="EMBL" id="GAA4971076.1"/>
    </source>
</evidence>